<reference evidence="10" key="1">
    <citation type="submission" date="2021-01" db="EMBL/GenBank/DDBJ databases">
        <authorList>
            <person name="Corre E."/>
            <person name="Pelletier E."/>
            <person name="Niang G."/>
            <person name="Scheremetjew M."/>
            <person name="Finn R."/>
            <person name="Kale V."/>
            <person name="Holt S."/>
            <person name="Cochrane G."/>
            <person name="Meng A."/>
            <person name="Brown T."/>
            <person name="Cohen L."/>
        </authorList>
    </citation>
    <scope>NUCLEOTIDE SEQUENCE</scope>
    <source>
        <strain evidence="10">10249 10 AB</strain>
    </source>
</reference>
<sequence length="450" mass="51103">MTRLERSQPKSSLPISVSSLLFWVYFFLFGVDIVKSWGEDGHIIIANLAWRRLSTQVQREVSTILNISNATEVEYFGSPMSVVANWADHVRHFLPWSGPMHFIDVRDDLIEGGCHYQYNASSTGDNDSSASSDLCEFQYYHRDCVGGVCAAGAILNYSTKLIEQQHQQQHTQHEGESRLPSSSRHLRQGIVKEQKDRNYHLPVTDDSSSKAVRHALMFLIHFVGDIHQPLHVSRASDRGGNDISIKYHRFDKDMTTNGGGVGHRENLTDQYSSGSHYHSYNLHSVWDTAMIKTALERDYSYDAESQPRYEMEGALELLLANHIEWSKRYTRCQKGSGARHLECVIEWGQESWSRALKYAYTKNSPWDNDGNSILEVVSGDEIDEAYYLSRIPIVKEQLIAGAIRLAATLEDIFGRKDGTNDGNDAKHGTIQWALQTEGIRTWSYISSLSY</sequence>
<protein>
    <submittedName>
        <fullName evidence="10">Uncharacterized protein</fullName>
    </submittedName>
</protein>
<evidence type="ECO:0000256" key="2">
    <source>
        <dbReference type="ARBA" id="ARBA00022722"/>
    </source>
</evidence>
<name>A0A7S4EFQ6_9STRA</name>
<keyword evidence="6" id="KW-1015">Disulfide bond</keyword>
<dbReference type="AlphaFoldDB" id="A0A7S4EFQ6"/>
<evidence type="ECO:0000256" key="4">
    <source>
        <dbReference type="ARBA" id="ARBA00022759"/>
    </source>
</evidence>
<feature type="region of interest" description="Disordered" evidence="8">
    <location>
        <begin position="165"/>
        <end position="184"/>
    </location>
</feature>
<keyword evidence="5" id="KW-0378">Hydrolase</keyword>
<dbReference type="Gene3D" id="1.10.575.10">
    <property type="entry name" value="P1 Nuclease"/>
    <property type="match status" value="1"/>
</dbReference>
<dbReference type="GO" id="GO:0006308">
    <property type="term" value="P:DNA catabolic process"/>
    <property type="evidence" value="ECO:0007669"/>
    <property type="project" value="InterPro"/>
</dbReference>
<accession>A0A7S4EFQ6</accession>
<keyword evidence="9" id="KW-1133">Transmembrane helix</keyword>
<dbReference type="SUPFAM" id="SSF48537">
    <property type="entry name" value="Phospholipase C/P1 nuclease"/>
    <property type="match status" value="1"/>
</dbReference>
<comment type="similarity">
    <text evidence="1">Belongs to the nuclease type I family.</text>
</comment>
<dbReference type="PANTHER" id="PTHR33146:SF26">
    <property type="entry name" value="ENDONUCLEASE 4"/>
    <property type="match status" value="1"/>
</dbReference>
<dbReference type="Pfam" id="PF02265">
    <property type="entry name" value="S1-P1_nuclease"/>
    <property type="match status" value="1"/>
</dbReference>
<proteinExistence type="inferred from homology"/>
<dbReference type="InterPro" id="IPR008947">
    <property type="entry name" value="PLipase_C/P1_nuclease_dom_sf"/>
</dbReference>
<dbReference type="GO" id="GO:0003676">
    <property type="term" value="F:nucleic acid binding"/>
    <property type="evidence" value="ECO:0007669"/>
    <property type="project" value="InterPro"/>
</dbReference>
<dbReference type="GO" id="GO:0004519">
    <property type="term" value="F:endonuclease activity"/>
    <property type="evidence" value="ECO:0007669"/>
    <property type="project" value="UniProtKB-KW"/>
</dbReference>
<evidence type="ECO:0000256" key="9">
    <source>
        <dbReference type="SAM" id="Phobius"/>
    </source>
</evidence>
<evidence type="ECO:0000256" key="8">
    <source>
        <dbReference type="SAM" id="MobiDB-lite"/>
    </source>
</evidence>
<keyword evidence="7" id="KW-0325">Glycoprotein</keyword>
<dbReference type="EMBL" id="HBIX01004506">
    <property type="protein sequence ID" value="CAE0710834.1"/>
    <property type="molecule type" value="Transcribed_RNA"/>
</dbReference>
<gene>
    <name evidence="10" type="ORF">PAUS00366_LOCUS3561</name>
</gene>
<evidence type="ECO:0000313" key="10">
    <source>
        <dbReference type="EMBL" id="CAE0710834.1"/>
    </source>
</evidence>
<dbReference type="CDD" id="cd11010">
    <property type="entry name" value="S1-P1_nuclease"/>
    <property type="match status" value="1"/>
</dbReference>
<dbReference type="InterPro" id="IPR003154">
    <property type="entry name" value="S1/P1nuclease"/>
</dbReference>
<organism evidence="10">
    <name type="scientific">Pseudo-nitzschia australis</name>
    <dbReference type="NCBI Taxonomy" id="44445"/>
    <lineage>
        <taxon>Eukaryota</taxon>
        <taxon>Sar</taxon>
        <taxon>Stramenopiles</taxon>
        <taxon>Ochrophyta</taxon>
        <taxon>Bacillariophyta</taxon>
        <taxon>Bacillariophyceae</taxon>
        <taxon>Bacillariophycidae</taxon>
        <taxon>Bacillariales</taxon>
        <taxon>Bacillariaceae</taxon>
        <taxon>Pseudo-nitzschia</taxon>
    </lineage>
</organism>
<evidence type="ECO:0000256" key="1">
    <source>
        <dbReference type="ARBA" id="ARBA00009547"/>
    </source>
</evidence>
<keyword evidence="2" id="KW-0540">Nuclease</keyword>
<keyword evidence="9" id="KW-0472">Membrane</keyword>
<keyword evidence="9" id="KW-0812">Transmembrane</keyword>
<evidence type="ECO:0000256" key="6">
    <source>
        <dbReference type="ARBA" id="ARBA00023157"/>
    </source>
</evidence>
<dbReference type="GO" id="GO:0046872">
    <property type="term" value="F:metal ion binding"/>
    <property type="evidence" value="ECO:0007669"/>
    <property type="project" value="UniProtKB-KW"/>
</dbReference>
<evidence type="ECO:0000256" key="3">
    <source>
        <dbReference type="ARBA" id="ARBA00022723"/>
    </source>
</evidence>
<dbReference type="GO" id="GO:0016788">
    <property type="term" value="F:hydrolase activity, acting on ester bonds"/>
    <property type="evidence" value="ECO:0007669"/>
    <property type="project" value="InterPro"/>
</dbReference>
<dbReference type="PANTHER" id="PTHR33146">
    <property type="entry name" value="ENDONUCLEASE 4"/>
    <property type="match status" value="1"/>
</dbReference>
<keyword evidence="4" id="KW-0255">Endonuclease</keyword>
<keyword evidence="3" id="KW-0479">Metal-binding</keyword>
<evidence type="ECO:0000256" key="7">
    <source>
        <dbReference type="ARBA" id="ARBA00023180"/>
    </source>
</evidence>
<evidence type="ECO:0000256" key="5">
    <source>
        <dbReference type="ARBA" id="ARBA00022801"/>
    </source>
</evidence>
<feature type="transmembrane region" description="Helical" evidence="9">
    <location>
        <begin position="12"/>
        <end position="31"/>
    </location>
</feature>